<dbReference type="InterPro" id="IPR013762">
    <property type="entry name" value="Integrase-like_cat_sf"/>
</dbReference>
<dbReference type="Gene3D" id="1.10.150.130">
    <property type="match status" value="1"/>
</dbReference>
<dbReference type="OrthoDB" id="1068680at2"/>
<reference evidence="5 6" key="1">
    <citation type="journal article" date="2012" name="J. Bacteriol.">
        <title>Genome Sequence of Galbibacter marinum Type Strain ck-I2-15.</title>
        <authorList>
            <person name="Lai Q."/>
            <person name="Li C."/>
            <person name="Shao Z."/>
        </authorList>
    </citation>
    <scope>NUCLEOTIDE SEQUENCE [LARGE SCALE GENOMIC DNA]</scope>
    <source>
        <strain evidence="6">ck-I2-15</strain>
    </source>
</reference>
<dbReference type="PATRIC" id="fig|555500.3.peg.411"/>
<dbReference type="AlphaFoldDB" id="K2P5J4"/>
<dbReference type="GO" id="GO:0003677">
    <property type="term" value="F:DNA binding"/>
    <property type="evidence" value="ECO:0007669"/>
    <property type="project" value="UniProtKB-KW"/>
</dbReference>
<dbReference type="STRING" id="555500.I215_01983"/>
<keyword evidence="3" id="KW-0233">DNA recombination</keyword>
<dbReference type="InterPro" id="IPR011010">
    <property type="entry name" value="DNA_brk_join_enz"/>
</dbReference>
<dbReference type="CDD" id="cd01185">
    <property type="entry name" value="INTN1_C_like"/>
    <property type="match status" value="1"/>
</dbReference>
<dbReference type="EMBL" id="AMSG01000002">
    <property type="protein sequence ID" value="EKF56253.1"/>
    <property type="molecule type" value="Genomic_DNA"/>
</dbReference>
<dbReference type="InterPro" id="IPR035386">
    <property type="entry name" value="Arm-DNA-bind_5"/>
</dbReference>
<dbReference type="SUPFAM" id="SSF56349">
    <property type="entry name" value="DNA breaking-rejoining enzymes"/>
    <property type="match status" value="1"/>
</dbReference>
<dbReference type="RefSeq" id="WP_008990272.1">
    <property type="nucleotide sequence ID" value="NZ_AMSG01000002.1"/>
</dbReference>
<dbReference type="eggNOG" id="COG4974">
    <property type="taxonomic scope" value="Bacteria"/>
</dbReference>
<evidence type="ECO:0000313" key="6">
    <source>
        <dbReference type="Proteomes" id="UP000007364"/>
    </source>
</evidence>
<dbReference type="InterPro" id="IPR025269">
    <property type="entry name" value="SAM-like_dom"/>
</dbReference>
<dbReference type="InterPro" id="IPR010998">
    <property type="entry name" value="Integrase_recombinase_N"/>
</dbReference>
<dbReference type="Pfam" id="PF00589">
    <property type="entry name" value="Phage_integrase"/>
    <property type="match status" value="1"/>
</dbReference>
<feature type="domain" description="Tyr recombinase" evidence="4">
    <location>
        <begin position="227"/>
        <end position="393"/>
    </location>
</feature>
<keyword evidence="2" id="KW-0238">DNA-binding</keyword>
<evidence type="ECO:0000313" key="5">
    <source>
        <dbReference type="EMBL" id="EKF56253.1"/>
    </source>
</evidence>
<evidence type="ECO:0000256" key="2">
    <source>
        <dbReference type="ARBA" id="ARBA00023125"/>
    </source>
</evidence>
<dbReference type="PANTHER" id="PTHR30349:SF41">
    <property type="entry name" value="INTEGRASE_RECOMBINASE PROTEIN MJ0367-RELATED"/>
    <property type="match status" value="1"/>
</dbReference>
<keyword evidence="6" id="KW-1185">Reference proteome</keyword>
<dbReference type="Gene3D" id="1.10.443.10">
    <property type="entry name" value="Intergrase catalytic core"/>
    <property type="match status" value="1"/>
</dbReference>
<sequence>MIANVLYQFVPEFVTEKMSGTISINIRIRKDHKSKNKLSSIYLDIYQKDQKRHRIPLGVRIPIKDFDAKKQRVKPSNNFSKDYNLIIEKKLSDINNIMVVYRLRGDKLTVEKLYEELSSPSYNIDFIEFYRKNLEHQKGSSIKESTYKQQKSSLEKIKKFRSKILFHEIDKQFFIEFVKFLKVKQGNTNSTVEACTKNFKKYLKIANDQGIETPLKYSEIKNKRFNSNRVFLEEHEIQQLYRYYSNEFIPESWKQILQRFLFACFTGLRISDIQRLKTDNFVGDYLVLTMQKTDKIHRIRLSAAAKKFKPLDGTFSGKFTDQYINRCLKGICKQVGISKKITFHVSRHTFATQFLIQGGSVVNLQNLLGHSKINETMIYVHIVDSIMNEEVSFMDKILL</sequence>
<dbReference type="GO" id="GO:0015074">
    <property type="term" value="P:DNA integration"/>
    <property type="evidence" value="ECO:0007669"/>
    <property type="project" value="InterPro"/>
</dbReference>
<dbReference type="PANTHER" id="PTHR30349">
    <property type="entry name" value="PHAGE INTEGRASE-RELATED"/>
    <property type="match status" value="1"/>
</dbReference>
<dbReference type="InterPro" id="IPR050090">
    <property type="entry name" value="Tyrosine_recombinase_XerCD"/>
</dbReference>
<dbReference type="Proteomes" id="UP000007364">
    <property type="component" value="Unassembled WGS sequence"/>
</dbReference>
<evidence type="ECO:0000256" key="3">
    <source>
        <dbReference type="ARBA" id="ARBA00023172"/>
    </source>
</evidence>
<comment type="similarity">
    <text evidence="1">Belongs to the 'phage' integrase family.</text>
</comment>
<dbReference type="Pfam" id="PF13102">
    <property type="entry name" value="Phage_int_SAM_5"/>
    <property type="match status" value="1"/>
</dbReference>
<comment type="caution">
    <text evidence="5">The sequence shown here is derived from an EMBL/GenBank/DDBJ whole genome shotgun (WGS) entry which is preliminary data.</text>
</comment>
<evidence type="ECO:0000256" key="1">
    <source>
        <dbReference type="ARBA" id="ARBA00008857"/>
    </source>
</evidence>
<dbReference type="PROSITE" id="PS51898">
    <property type="entry name" value="TYR_RECOMBINASE"/>
    <property type="match status" value="1"/>
</dbReference>
<accession>K2P5J4</accession>
<name>K2P5J4_9FLAO</name>
<dbReference type="GO" id="GO:0006310">
    <property type="term" value="P:DNA recombination"/>
    <property type="evidence" value="ECO:0007669"/>
    <property type="project" value="UniProtKB-KW"/>
</dbReference>
<proteinExistence type="inferred from homology"/>
<protein>
    <submittedName>
        <fullName evidence="5">Site-specific recombinase XerD</fullName>
    </submittedName>
</protein>
<evidence type="ECO:0000259" key="4">
    <source>
        <dbReference type="PROSITE" id="PS51898"/>
    </source>
</evidence>
<gene>
    <name evidence="5" type="ORF">I215_01983</name>
</gene>
<dbReference type="Pfam" id="PF17293">
    <property type="entry name" value="Arm-DNA-bind_5"/>
    <property type="match status" value="1"/>
</dbReference>
<dbReference type="InterPro" id="IPR002104">
    <property type="entry name" value="Integrase_catalytic"/>
</dbReference>
<organism evidence="5 6">
    <name type="scientific">Galbibacter marinus</name>
    <dbReference type="NCBI Taxonomy" id="555500"/>
    <lineage>
        <taxon>Bacteria</taxon>
        <taxon>Pseudomonadati</taxon>
        <taxon>Bacteroidota</taxon>
        <taxon>Flavobacteriia</taxon>
        <taxon>Flavobacteriales</taxon>
        <taxon>Flavobacteriaceae</taxon>
        <taxon>Galbibacter</taxon>
    </lineage>
</organism>